<dbReference type="Proteomes" id="UP000215005">
    <property type="component" value="Chromosome"/>
</dbReference>
<dbReference type="RefSeq" id="WP_017616839.1">
    <property type="nucleotide sequence ID" value="NZ_ANBG01000025.1"/>
</dbReference>
<proteinExistence type="predicted"/>
<reference evidence="1 2" key="1">
    <citation type="submission" date="2017-08" db="EMBL/GenBank/DDBJ databases">
        <title>The complete genome sequence of Nocardiopsis gilva YIM 90087.</title>
        <authorList>
            <person name="Yin M."/>
            <person name="Tang S."/>
        </authorList>
    </citation>
    <scope>NUCLEOTIDE SEQUENCE [LARGE SCALE GENOMIC DNA]</scope>
    <source>
        <strain evidence="1 2">YIM 90087</strain>
    </source>
</reference>
<dbReference type="AlphaFoldDB" id="A0A223S5Y1"/>
<organism evidence="1 2">
    <name type="scientific">Nocardiopsis gilva YIM 90087</name>
    <dbReference type="NCBI Taxonomy" id="1235441"/>
    <lineage>
        <taxon>Bacteria</taxon>
        <taxon>Bacillati</taxon>
        <taxon>Actinomycetota</taxon>
        <taxon>Actinomycetes</taxon>
        <taxon>Streptosporangiales</taxon>
        <taxon>Nocardiopsidaceae</taxon>
        <taxon>Nocardiopsis</taxon>
    </lineage>
</organism>
<keyword evidence="2" id="KW-1185">Reference proteome</keyword>
<dbReference type="EMBL" id="CP022753">
    <property type="protein sequence ID" value="ASU83557.1"/>
    <property type="molecule type" value="Genomic_DNA"/>
</dbReference>
<dbReference type="OrthoDB" id="4287252at2"/>
<dbReference type="KEGG" id="ngv:CDO52_12845"/>
<evidence type="ECO:0000313" key="1">
    <source>
        <dbReference type="EMBL" id="ASU83557.1"/>
    </source>
</evidence>
<protein>
    <submittedName>
        <fullName evidence="1">Uncharacterized protein</fullName>
    </submittedName>
</protein>
<name>A0A223S5Y1_9ACTN</name>
<evidence type="ECO:0000313" key="2">
    <source>
        <dbReference type="Proteomes" id="UP000215005"/>
    </source>
</evidence>
<accession>A0A223S5Y1</accession>
<gene>
    <name evidence="1" type="ORF">CDO52_12845</name>
</gene>
<sequence length="113" mass="12492">MDQLIAICGICRTQIPANDGVVSADLADLNGSNEDGFARWRVTHRGCHPNLDALTYGIELQQISTACQLLVWTAHMSEKTWLPKTDWMELVRTAGETGRLDTGLWLASHGVEQ</sequence>